<dbReference type="EMBL" id="STGJ01000016">
    <property type="protein sequence ID" value="TIC79705.1"/>
    <property type="molecule type" value="Genomic_DNA"/>
</dbReference>
<comment type="subcellular location">
    <subcellularLocation>
        <location evidence="1 10">Cytoplasm</location>
    </subcellularLocation>
</comment>
<evidence type="ECO:0000256" key="9">
    <source>
        <dbReference type="ARBA" id="ARBA00076414"/>
    </source>
</evidence>
<evidence type="ECO:0000256" key="5">
    <source>
        <dbReference type="ARBA" id="ARBA00023016"/>
    </source>
</evidence>
<feature type="compositionally biased region" description="Low complexity" evidence="14">
    <location>
        <begin position="15"/>
        <end position="27"/>
    </location>
</feature>
<comment type="caution">
    <text evidence="15">The sequence shown here is derived from an EMBL/GenBank/DDBJ whole genome shotgun (WGS) entry which is preliminary data.</text>
</comment>
<accession>A0A4T0UN50</accession>
<evidence type="ECO:0000256" key="7">
    <source>
        <dbReference type="ARBA" id="ARBA00053401"/>
    </source>
</evidence>
<dbReference type="Gene3D" id="3.90.20.20">
    <property type="match status" value="1"/>
</dbReference>
<dbReference type="Pfam" id="PF01025">
    <property type="entry name" value="GrpE"/>
    <property type="match status" value="1"/>
</dbReference>
<dbReference type="NCBIfam" id="NF010738">
    <property type="entry name" value="PRK14140.1"/>
    <property type="match status" value="1"/>
</dbReference>
<dbReference type="InterPro" id="IPR009012">
    <property type="entry name" value="GrpE_head"/>
</dbReference>
<dbReference type="GO" id="GO:0042803">
    <property type="term" value="F:protein homodimerization activity"/>
    <property type="evidence" value="ECO:0007669"/>
    <property type="project" value="InterPro"/>
</dbReference>
<sequence length="190" mass="20976">MQENPNATHLDPEQQETATAAASAQQAQEEELGLPNLSDEAVARIDALEHELSALKDQYLRAVAEQENLRRRAQEDVAAAHKYAVSKFLQEVLPVKDSLEMALMDQSGQFDNLKFGVDLTLKQLASALEKAQVREVNPLGEKLDPHHHQAMSMEESDAEPGTVVRVMQKGYLVADRVLRPAMVVVAKARG</sequence>
<evidence type="ECO:0000256" key="1">
    <source>
        <dbReference type="ARBA" id="ARBA00004496"/>
    </source>
</evidence>
<dbReference type="SUPFAM" id="SSF58014">
    <property type="entry name" value="Coiled-coil domain of nucleotide exchange factor GrpE"/>
    <property type="match status" value="1"/>
</dbReference>
<dbReference type="Gene3D" id="2.30.22.10">
    <property type="entry name" value="Head domain of nucleotide exchange factor GrpE"/>
    <property type="match status" value="1"/>
</dbReference>
<keyword evidence="6 10" id="KW-0143">Chaperone</keyword>
<dbReference type="PROSITE" id="PS01071">
    <property type="entry name" value="GRPE"/>
    <property type="match status" value="1"/>
</dbReference>
<evidence type="ECO:0000313" key="15">
    <source>
        <dbReference type="EMBL" id="TIC79705.1"/>
    </source>
</evidence>
<comment type="similarity">
    <text evidence="2 10 12">Belongs to the GrpE family.</text>
</comment>
<dbReference type="GO" id="GO:0006457">
    <property type="term" value="P:protein folding"/>
    <property type="evidence" value="ECO:0007669"/>
    <property type="project" value="InterPro"/>
</dbReference>
<dbReference type="AlphaFoldDB" id="A0A4T0UN50"/>
<evidence type="ECO:0000256" key="11">
    <source>
        <dbReference type="RuleBase" id="RU000639"/>
    </source>
</evidence>
<feature type="region of interest" description="Disordered" evidence="14">
    <location>
        <begin position="1"/>
        <end position="35"/>
    </location>
</feature>
<evidence type="ECO:0000256" key="13">
    <source>
        <dbReference type="SAM" id="Coils"/>
    </source>
</evidence>
<dbReference type="GO" id="GO:0005829">
    <property type="term" value="C:cytosol"/>
    <property type="evidence" value="ECO:0007669"/>
    <property type="project" value="TreeGrafter"/>
</dbReference>
<dbReference type="CDD" id="cd00446">
    <property type="entry name" value="GrpE"/>
    <property type="match status" value="1"/>
</dbReference>
<gene>
    <name evidence="10 15" type="primary">grpE</name>
    <name evidence="15" type="ORF">E5K04_13260</name>
</gene>
<dbReference type="RefSeq" id="WP_136554901.1">
    <property type="nucleotide sequence ID" value="NZ_STGJ01000016.1"/>
</dbReference>
<keyword evidence="16" id="KW-1185">Reference proteome</keyword>
<dbReference type="PRINTS" id="PR00773">
    <property type="entry name" value="GRPEPROTEIN"/>
</dbReference>
<proteinExistence type="inferred from homology"/>
<reference evidence="15 16" key="1">
    <citation type="submission" date="2019-04" db="EMBL/GenBank/DDBJ databases">
        <title>Crenobacter sp. nov.</title>
        <authorList>
            <person name="Shi S."/>
        </authorList>
    </citation>
    <scope>NUCLEOTIDE SEQUENCE [LARGE SCALE GENOMIC DNA]</scope>
    <source>
        <strain evidence="15 16">GY 70310</strain>
    </source>
</reference>
<name>A0A4T0UN50_9NEIS</name>
<evidence type="ECO:0000256" key="12">
    <source>
        <dbReference type="RuleBase" id="RU004478"/>
    </source>
</evidence>
<feature type="coiled-coil region" evidence="13">
    <location>
        <begin position="38"/>
        <end position="76"/>
    </location>
</feature>
<keyword evidence="5 10" id="KW-0346">Stress response</keyword>
<evidence type="ECO:0000313" key="16">
    <source>
        <dbReference type="Proteomes" id="UP000308891"/>
    </source>
</evidence>
<dbReference type="SUPFAM" id="SSF51064">
    <property type="entry name" value="Head domain of nucleotide exchange factor GrpE"/>
    <property type="match status" value="1"/>
</dbReference>
<dbReference type="PANTHER" id="PTHR21237:SF23">
    <property type="entry name" value="GRPE PROTEIN HOMOLOG, MITOCHONDRIAL"/>
    <property type="match status" value="1"/>
</dbReference>
<comment type="function">
    <text evidence="7 10 11">Participates actively in the response to hyperosmotic and heat shock by preventing the aggregation of stress-denatured proteins, in association with DnaK and GrpE. It is the nucleotide exchange factor for DnaK and may function as a thermosensor. Unfolded proteins bind initially to DnaJ; upon interaction with the DnaJ-bound protein, DnaK hydrolyzes its bound ATP, resulting in the formation of a stable complex. GrpE releases ADP from DnaK; ATP binding to DnaK triggers the release of the substrate protein, thus completing the reaction cycle. Several rounds of ATP-dependent interactions between DnaJ, DnaK and GrpE are required for fully efficient folding.</text>
</comment>
<evidence type="ECO:0000256" key="6">
    <source>
        <dbReference type="ARBA" id="ARBA00023186"/>
    </source>
</evidence>
<comment type="subunit">
    <text evidence="3 10">Homodimer.</text>
</comment>
<organism evidence="15 16">
    <name type="scientific">Crenobacter intestini</name>
    <dbReference type="NCBI Taxonomy" id="2563443"/>
    <lineage>
        <taxon>Bacteria</taxon>
        <taxon>Pseudomonadati</taxon>
        <taxon>Pseudomonadota</taxon>
        <taxon>Betaproteobacteria</taxon>
        <taxon>Neisseriales</taxon>
        <taxon>Neisseriaceae</taxon>
        <taxon>Crenobacter</taxon>
    </lineage>
</organism>
<evidence type="ECO:0000256" key="4">
    <source>
        <dbReference type="ARBA" id="ARBA00022490"/>
    </source>
</evidence>
<evidence type="ECO:0000256" key="3">
    <source>
        <dbReference type="ARBA" id="ARBA00011738"/>
    </source>
</evidence>
<keyword evidence="4 10" id="KW-0963">Cytoplasm</keyword>
<dbReference type="OrthoDB" id="9789811at2"/>
<evidence type="ECO:0000256" key="2">
    <source>
        <dbReference type="ARBA" id="ARBA00009054"/>
    </source>
</evidence>
<dbReference type="GO" id="GO:0051087">
    <property type="term" value="F:protein-folding chaperone binding"/>
    <property type="evidence" value="ECO:0007669"/>
    <property type="project" value="InterPro"/>
</dbReference>
<keyword evidence="13" id="KW-0175">Coiled coil</keyword>
<dbReference type="InterPro" id="IPR013805">
    <property type="entry name" value="GrpE_CC"/>
</dbReference>
<dbReference type="PANTHER" id="PTHR21237">
    <property type="entry name" value="GRPE PROTEIN"/>
    <property type="match status" value="1"/>
</dbReference>
<protein>
    <recommendedName>
        <fullName evidence="8 10">Protein GrpE</fullName>
    </recommendedName>
    <alternativeName>
        <fullName evidence="9 10">HSP-70 cofactor</fullName>
    </alternativeName>
</protein>
<evidence type="ECO:0000256" key="14">
    <source>
        <dbReference type="SAM" id="MobiDB-lite"/>
    </source>
</evidence>
<dbReference type="HAMAP" id="MF_01151">
    <property type="entry name" value="GrpE"/>
    <property type="match status" value="1"/>
</dbReference>
<dbReference type="Proteomes" id="UP000308891">
    <property type="component" value="Unassembled WGS sequence"/>
</dbReference>
<dbReference type="GO" id="GO:0051082">
    <property type="term" value="F:unfolded protein binding"/>
    <property type="evidence" value="ECO:0007669"/>
    <property type="project" value="TreeGrafter"/>
</dbReference>
<evidence type="ECO:0000256" key="8">
    <source>
        <dbReference type="ARBA" id="ARBA00072274"/>
    </source>
</evidence>
<dbReference type="NCBIfam" id="NF010748">
    <property type="entry name" value="PRK14150.1"/>
    <property type="match status" value="1"/>
</dbReference>
<dbReference type="FunFam" id="2.30.22.10:FF:000001">
    <property type="entry name" value="Protein GrpE"/>
    <property type="match status" value="1"/>
</dbReference>
<dbReference type="NCBIfam" id="NF010737">
    <property type="entry name" value="PRK14139.1"/>
    <property type="match status" value="1"/>
</dbReference>
<dbReference type="GO" id="GO:0000774">
    <property type="term" value="F:adenyl-nucleotide exchange factor activity"/>
    <property type="evidence" value="ECO:0007669"/>
    <property type="project" value="InterPro"/>
</dbReference>
<evidence type="ECO:0000256" key="10">
    <source>
        <dbReference type="HAMAP-Rule" id="MF_01151"/>
    </source>
</evidence>
<dbReference type="InterPro" id="IPR000740">
    <property type="entry name" value="GrpE"/>
</dbReference>